<evidence type="ECO:0000313" key="1">
    <source>
        <dbReference type="EMBL" id="BAT74672.1"/>
    </source>
</evidence>
<organism evidence="1 2">
    <name type="scientific">Vigna angularis var. angularis</name>
    <dbReference type="NCBI Taxonomy" id="157739"/>
    <lineage>
        <taxon>Eukaryota</taxon>
        <taxon>Viridiplantae</taxon>
        <taxon>Streptophyta</taxon>
        <taxon>Embryophyta</taxon>
        <taxon>Tracheophyta</taxon>
        <taxon>Spermatophyta</taxon>
        <taxon>Magnoliopsida</taxon>
        <taxon>eudicotyledons</taxon>
        <taxon>Gunneridae</taxon>
        <taxon>Pentapetalae</taxon>
        <taxon>rosids</taxon>
        <taxon>fabids</taxon>
        <taxon>Fabales</taxon>
        <taxon>Fabaceae</taxon>
        <taxon>Papilionoideae</taxon>
        <taxon>50 kb inversion clade</taxon>
        <taxon>NPAAA clade</taxon>
        <taxon>indigoferoid/millettioid clade</taxon>
        <taxon>Phaseoleae</taxon>
        <taxon>Vigna</taxon>
    </lineage>
</organism>
<accession>A0A0S3R2D1</accession>
<gene>
    <name evidence="1" type="primary">Vigan.01G238900</name>
    <name evidence="1" type="ORF">VIGAN_01238900</name>
</gene>
<dbReference type="AlphaFoldDB" id="A0A0S3R2D1"/>
<name>A0A0S3R2D1_PHAAN</name>
<keyword evidence="2" id="KW-1185">Reference proteome</keyword>
<sequence>MMAGNGFGYLATIHPFDPTHHYILTEPIYVLSGPNPHIMAQNRGCKINHILDIPHTTFDLSDTGALSHSPKDSIIIFSMEELSDTLKTLFNSSIFEEEKDNFTRIERGKNDLWGILSLMSGMAITVPFFSMLSRKNLPGSTHLSFKLPPIVEEDEEVL</sequence>
<evidence type="ECO:0000313" key="2">
    <source>
        <dbReference type="Proteomes" id="UP000291084"/>
    </source>
</evidence>
<reference evidence="1 2" key="1">
    <citation type="journal article" date="2015" name="Sci. Rep.">
        <title>The power of single molecule real-time sequencing technology in the de novo assembly of a eukaryotic genome.</title>
        <authorList>
            <person name="Sakai H."/>
            <person name="Naito K."/>
            <person name="Ogiso-Tanaka E."/>
            <person name="Takahashi Y."/>
            <person name="Iseki K."/>
            <person name="Muto C."/>
            <person name="Satou K."/>
            <person name="Teruya K."/>
            <person name="Shiroma A."/>
            <person name="Shimoji M."/>
            <person name="Hirano T."/>
            <person name="Itoh T."/>
            <person name="Kaga A."/>
            <person name="Tomooka N."/>
        </authorList>
    </citation>
    <scope>NUCLEOTIDE SEQUENCE [LARGE SCALE GENOMIC DNA]</scope>
    <source>
        <strain evidence="2">cv. Shumari</strain>
    </source>
</reference>
<dbReference type="Proteomes" id="UP000291084">
    <property type="component" value="Chromosome 1"/>
</dbReference>
<dbReference type="EMBL" id="AP015034">
    <property type="protein sequence ID" value="BAT74672.1"/>
    <property type="molecule type" value="Genomic_DNA"/>
</dbReference>
<protein>
    <submittedName>
        <fullName evidence="1">Uncharacterized protein</fullName>
    </submittedName>
</protein>
<proteinExistence type="predicted"/>